<evidence type="ECO:0000256" key="1">
    <source>
        <dbReference type="SAM" id="SignalP"/>
    </source>
</evidence>
<feature type="chain" id="PRO_5046359657" evidence="1">
    <location>
        <begin position="37"/>
        <end position="277"/>
    </location>
</feature>
<dbReference type="RefSeq" id="WP_290259279.1">
    <property type="nucleotide sequence ID" value="NZ_JAUFQG010000004.1"/>
</dbReference>
<protein>
    <submittedName>
        <fullName evidence="3">Transporter substrate-binding domain-containing protein</fullName>
    </submittedName>
</protein>
<gene>
    <name evidence="3" type="ORF">ACFOX3_10165</name>
</gene>
<dbReference type="Proteomes" id="UP001595840">
    <property type="component" value="Unassembled WGS sequence"/>
</dbReference>
<evidence type="ECO:0000259" key="2">
    <source>
        <dbReference type="Pfam" id="PF00497"/>
    </source>
</evidence>
<dbReference type="SUPFAM" id="SSF53850">
    <property type="entry name" value="Periplasmic binding protein-like II"/>
    <property type="match status" value="1"/>
</dbReference>
<comment type="caution">
    <text evidence="3">The sequence shown here is derived from an EMBL/GenBank/DDBJ whole genome shotgun (WGS) entry which is preliminary data.</text>
</comment>
<sequence length="277" mass="30473">MTEKFLLFGGWTCISALWRSACVALITALLAGPANGAEPLTYNFVKLPPFQYQPDKADSEAQGVTIDLLRAAAQDIDLAIIYQQIPRQRMINAASTGQMQISLVSRRFISPMQAHYLCSSEALTQVKPTLYINPQLHPNIQGPDDLTDELVYAPYSTSGSLINLLPASVKRDDSNRDTVVSSLFSKGRAGLVVNFKENMDMLLQRSPPGFPYRSVELAALDILLCINKNIDNHEAIHQALERALLRVANSDTGQAIYNKHQLQLDFIAAPTAATESN</sequence>
<proteinExistence type="predicted"/>
<feature type="signal peptide" evidence="1">
    <location>
        <begin position="1"/>
        <end position="36"/>
    </location>
</feature>
<reference evidence="4" key="1">
    <citation type="journal article" date="2019" name="Int. J. Syst. Evol. Microbiol.">
        <title>The Global Catalogue of Microorganisms (GCM) 10K type strain sequencing project: providing services to taxonomists for standard genome sequencing and annotation.</title>
        <authorList>
            <consortium name="The Broad Institute Genomics Platform"/>
            <consortium name="The Broad Institute Genome Sequencing Center for Infectious Disease"/>
            <person name="Wu L."/>
            <person name="Ma J."/>
        </authorList>
    </citation>
    <scope>NUCLEOTIDE SEQUENCE [LARGE SCALE GENOMIC DNA]</scope>
    <source>
        <strain evidence="4">CECT 8570</strain>
    </source>
</reference>
<dbReference type="Gene3D" id="3.40.190.10">
    <property type="entry name" value="Periplasmic binding protein-like II"/>
    <property type="match status" value="2"/>
</dbReference>
<evidence type="ECO:0000313" key="3">
    <source>
        <dbReference type="EMBL" id="MFC4362669.1"/>
    </source>
</evidence>
<evidence type="ECO:0000313" key="4">
    <source>
        <dbReference type="Proteomes" id="UP001595840"/>
    </source>
</evidence>
<keyword evidence="1" id="KW-0732">Signal</keyword>
<name>A0ABV8V5C3_9GAMM</name>
<accession>A0ABV8V5C3</accession>
<dbReference type="Pfam" id="PF00497">
    <property type="entry name" value="SBP_bac_3"/>
    <property type="match status" value="1"/>
</dbReference>
<organism evidence="3 4">
    <name type="scientific">Simiduia curdlanivorans</name>
    <dbReference type="NCBI Taxonomy" id="1492769"/>
    <lineage>
        <taxon>Bacteria</taxon>
        <taxon>Pseudomonadati</taxon>
        <taxon>Pseudomonadota</taxon>
        <taxon>Gammaproteobacteria</taxon>
        <taxon>Cellvibrionales</taxon>
        <taxon>Cellvibrionaceae</taxon>
        <taxon>Simiduia</taxon>
    </lineage>
</organism>
<dbReference type="EMBL" id="JBHSCX010000008">
    <property type="protein sequence ID" value="MFC4362669.1"/>
    <property type="molecule type" value="Genomic_DNA"/>
</dbReference>
<feature type="domain" description="Solute-binding protein family 3/N-terminal" evidence="2">
    <location>
        <begin position="47"/>
        <end position="260"/>
    </location>
</feature>
<keyword evidence="4" id="KW-1185">Reference proteome</keyword>
<dbReference type="InterPro" id="IPR001638">
    <property type="entry name" value="Solute-binding_3/MltF_N"/>
</dbReference>